<name>A0AAV9EPZ5_ACOCL</name>
<proteinExistence type="predicted"/>
<evidence type="ECO:0000313" key="2">
    <source>
        <dbReference type="EMBL" id="KAK1315514.1"/>
    </source>
</evidence>
<feature type="region of interest" description="Disordered" evidence="1">
    <location>
        <begin position="130"/>
        <end position="171"/>
    </location>
</feature>
<organism evidence="2 3">
    <name type="scientific">Acorus calamus</name>
    <name type="common">Sweet flag</name>
    <dbReference type="NCBI Taxonomy" id="4465"/>
    <lineage>
        <taxon>Eukaryota</taxon>
        <taxon>Viridiplantae</taxon>
        <taxon>Streptophyta</taxon>
        <taxon>Embryophyta</taxon>
        <taxon>Tracheophyta</taxon>
        <taxon>Spermatophyta</taxon>
        <taxon>Magnoliopsida</taxon>
        <taxon>Liliopsida</taxon>
        <taxon>Acoraceae</taxon>
        <taxon>Acorus</taxon>
    </lineage>
</organism>
<evidence type="ECO:0000256" key="1">
    <source>
        <dbReference type="SAM" id="MobiDB-lite"/>
    </source>
</evidence>
<gene>
    <name evidence="2" type="ORF">QJS10_CPA06g01015</name>
</gene>
<reference evidence="2" key="2">
    <citation type="submission" date="2023-06" db="EMBL/GenBank/DDBJ databases">
        <authorList>
            <person name="Ma L."/>
            <person name="Liu K.-W."/>
            <person name="Li Z."/>
            <person name="Hsiao Y.-Y."/>
            <person name="Qi Y."/>
            <person name="Fu T."/>
            <person name="Tang G."/>
            <person name="Zhang D."/>
            <person name="Sun W.-H."/>
            <person name="Liu D.-K."/>
            <person name="Li Y."/>
            <person name="Chen G.-Z."/>
            <person name="Liu X.-D."/>
            <person name="Liao X.-Y."/>
            <person name="Jiang Y.-T."/>
            <person name="Yu X."/>
            <person name="Hao Y."/>
            <person name="Huang J."/>
            <person name="Zhao X.-W."/>
            <person name="Ke S."/>
            <person name="Chen Y.-Y."/>
            <person name="Wu W.-L."/>
            <person name="Hsu J.-L."/>
            <person name="Lin Y.-F."/>
            <person name="Huang M.-D."/>
            <person name="Li C.-Y."/>
            <person name="Huang L."/>
            <person name="Wang Z.-W."/>
            <person name="Zhao X."/>
            <person name="Zhong W.-Y."/>
            <person name="Peng D.-H."/>
            <person name="Ahmad S."/>
            <person name="Lan S."/>
            <person name="Zhang J.-S."/>
            <person name="Tsai W.-C."/>
            <person name="Van De Peer Y."/>
            <person name="Liu Z.-J."/>
        </authorList>
    </citation>
    <scope>NUCLEOTIDE SEQUENCE</scope>
    <source>
        <strain evidence="2">CP</strain>
        <tissue evidence="2">Leaves</tissue>
    </source>
</reference>
<sequence length="171" mass="19450">MADKGCQKGELWHDTWVGEWPLKLRYDGLFKMAINKDGEVHRFWDAGTGGGSWDMHFHGRMGDEEISLSSNLLQDLLELKVVEGTSYCIIWSLQPLHSFSMSLAPKDLSFVGYTYKNFDAVKALYNDMKRSTSPKRPSIDSIFGDLDMDSRKPIREQPETQKVPSSDPMSP</sequence>
<reference evidence="2" key="1">
    <citation type="journal article" date="2023" name="Nat. Commun.">
        <title>Diploid and tetraploid genomes of Acorus and the evolution of monocots.</title>
        <authorList>
            <person name="Ma L."/>
            <person name="Liu K.W."/>
            <person name="Li Z."/>
            <person name="Hsiao Y.Y."/>
            <person name="Qi Y."/>
            <person name="Fu T."/>
            <person name="Tang G.D."/>
            <person name="Zhang D."/>
            <person name="Sun W.H."/>
            <person name="Liu D.K."/>
            <person name="Li Y."/>
            <person name="Chen G.Z."/>
            <person name="Liu X.D."/>
            <person name="Liao X.Y."/>
            <person name="Jiang Y.T."/>
            <person name="Yu X."/>
            <person name="Hao Y."/>
            <person name="Huang J."/>
            <person name="Zhao X.W."/>
            <person name="Ke S."/>
            <person name="Chen Y.Y."/>
            <person name="Wu W.L."/>
            <person name="Hsu J.L."/>
            <person name="Lin Y.F."/>
            <person name="Huang M.D."/>
            <person name="Li C.Y."/>
            <person name="Huang L."/>
            <person name="Wang Z.W."/>
            <person name="Zhao X."/>
            <person name="Zhong W.Y."/>
            <person name="Peng D.H."/>
            <person name="Ahmad S."/>
            <person name="Lan S."/>
            <person name="Zhang J.S."/>
            <person name="Tsai W.C."/>
            <person name="Van de Peer Y."/>
            <person name="Liu Z.J."/>
        </authorList>
    </citation>
    <scope>NUCLEOTIDE SEQUENCE</scope>
    <source>
        <strain evidence="2">CP</strain>
    </source>
</reference>
<protein>
    <submittedName>
        <fullName evidence="2">Uncharacterized protein</fullName>
    </submittedName>
</protein>
<comment type="caution">
    <text evidence="2">The sequence shown here is derived from an EMBL/GenBank/DDBJ whole genome shotgun (WGS) entry which is preliminary data.</text>
</comment>
<keyword evidence="3" id="KW-1185">Reference proteome</keyword>
<accession>A0AAV9EPZ5</accession>
<feature type="compositionally biased region" description="Basic and acidic residues" evidence="1">
    <location>
        <begin position="148"/>
        <end position="159"/>
    </location>
</feature>
<feature type="compositionally biased region" description="Polar residues" evidence="1">
    <location>
        <begin position="160"/>
        <end position="171"/>
    </location>
</feature>
<dbReference type="EMBL" id="JAUJYO010000006">
    <property type="protein sequence ID" value="KAK1315514.1"/>
    <property type="molecule type" value="Genomic_DNA"/>
</dbReference>
<evidence type="ECO:0000313" key="3">
    <source>
        <dbReference type="Proteomes" id="UP001180020"/>
    </source>
</evidence>
<dbReference type="AlphaFoldDB" id="A0AAV9EPZ5"/>
<dbReference type="Proteomes" id="UP001180020">
    <property type="component" value="Unassembled WGS sequence"/>
</dbReference>